<dbReference type="PROSITE" id="PS00893">
    <property type="entry name" value="NUDIX_BOX"/>
    <property type="match status" value="1"/>
</dbReference>
<keyword evidence="1 2" id="KW-0378">Hydrolase</keyword>
<dbReference type="SUPFAM" id="SSF55811">
    <property type="entry name" value="Nudix"/>
    <property type="match status" value="1"/>
</dbReference>
<feature type="domain" description="Nudix hydrolase" evidence="3">
    <location>
        <begin position="47"/>
        <end position="151"/>
    </location>
</feature>
<dbReference type="InterPro" id="IPR020084">
    <property type="entry name" value="NUDIX_hydrolase_CS"/>
</dbReference>
<reference evidence="5" key="1">
    <citation type="submission" date="2025-08" db="UniProtKB">
        <authorList>
            <consortium name="RefSeq"/>
        </authorList>
    </citation>
    <scope>IDENTIFICATION</scope>
    <source>
        <tissue evidence="5">Testes</tissue>
    </source>
</reference>
<evidence type="ECO:0000313" key="5">
    <source>
        <dbReference type="RefSeq" id="XP_002740934.1"/>
    </source>
</evidence>
<sequence length="151" mass="17412">MEDDDGIENMIRKYLRGEAPNVSHPQCDVIHKRDQLRDDEVAVLKYNVHYIVAAVLINEKGEVLMMQEAKVSCRGTWYLPAGRMERNETLEEGVKREVHEETGLEFQPSAIIFIECIHGNWVRVTFTGSVTGKESHHTQCDRYKRKSSHTV</sequence>
<accession>A0ABM0GZM3</accession>
<evidence type="ECO:0000259" key="3">
    <source>
        <dbReference type="PROSITE" id="PS51462"/>
    </source>
</evidence>
<keyword evidence="4" id="KW-1185">Reference proteome</keyword>
<gene>
    <name evidence="5" type="primary">LOC100372850</name>
</gene>
<organism evidence="4 5">
    <name type="scientific">Saccoglossus kowalevskii</name>
    <name type="common">Acorn worm</name>
    <dbReference type="NCBI Taxonomy" id="10224"/>
    <lineage>
        <taxon>Eukaryota</taxon>
        <taxon>Metazoa</taxon>
        <taxon>Hemichordata</taxon>
        <taxon>Enteropneusta</taxon>
        <taxon>Harrimaniidae</taxon>
        <taxon>Saccoglossus</taxon>
    </lineage>
</organism>
<dbReference type="InterPro" id="IPR000086">
    <property type="entry name" value="NUDIX_hydrolase_dom"/>
</dbReference>
<dbReference type="InterPro" id="IPR020476">
    <property type="entry name" value="Nudix_hydrolase"/>
</dbReference>
<dbReference type="PROSITE" id="PS51462">
    <property type="entry name" value="NUDIX"/>
    <property type="match status" value="1"/>
</dbReference>
<dbReference type="PANTHER" id="PTHR22769">
    <property type="entry name" value="MUTT/NUDIX HYDROLASE"/>
    <property type="match status" value="1"/>
</dbReference>
<dbReference type="Proteomes" id="UP000694865">
    <property type="component" value="Unplaced"/>
</dbReference>
<dbReference type="InterPro" id="IPR015797">
    <property type="entry name" value="NUDIX_hydrolase-like_dom_sf"/>
</dbReference>
<proteinExistence type="inferred from homology"/>
<evidence type="ECO:0000313" key="4">
    <source>
        <dbReference type="Proteomes" id="UP000694865"/>
    </source>
</evidence>
<name>A0ABM0GZM3_SACKO</name>
<dbReference type="GeneID" id="100372850"/>
<dbReference type="Gene3D" id="3.90.79.10">
    <property type="entry name" value="Nucleoside Triphosphate Pyrophosphohydrolase"/>
    <property type="match status" value="1"/>
</dbReference>
<dbReference type="Pfam" id="PF00293">
    <property type="entry name" value="NUDIX"/>
    <property type="match status" value="1"/>
</dbReference>
<dbReference type="PRINTS" id="PR00502">
    <property type="entry name" value="NUDIXFAMILY"/>
</dbReference>
<comment type="similarity">
    <text evidence="2">Belongs to the Nudix hydrolase family.</text>
</comment>
<dbReference type="RefSeq" id="XP_002740934.1">
    <property type="nucleotide sequence ID" value="XM_002740888.2"/>
</dbReference>
<protein>
    <submittedName>
        <fullName evidence="5">8-oxo-dGDP phosphatase NUDT18-like</fullName>
    </submittedName>
</protein>
<evidence type="ECO:0000256" key="2">
    <source>
        <dbReference type="RuleBase" id="RU003476"/>
    </source>
</evidence>
<dbReference type="PANTHER" id="PTHR22769:SF56">
    <property type="entry name" value="8-OXO-DGDP PHOSPHATASE NUDT18"/>
    <property type="match status" value="1"/>
</dbReference>
<evidence type="ECO:0000256" key="1">
    <source>
        <dbReference type="ARBA" id="ARBA00022801"/>
    </source>
</evidence>